<dbReference type="EMBL" id="OU015568">
    <property type="protein sequence ID" value="CAG5081816.1"/>
    <property type="molecule type" value="Genomic_DNA"/>
</dbReference>
<dbReference type="InterPro" id="IPR029058">
    <property type="entry name" value="AB_hydrolase_fold"/>
</dbReference>
<evidence type="ECO:0000313" key="3">
    <source>
        <dbReference type="EMBL" id="CAG5081816.1"/>
    </source>
</evidence>
<keyword evidence="2" id="KW-0963">Cytoplasm</keyword>
<name>A0ABN7RN93_OIKDI</name>
<dbReference type="Gene3D" id="3.40.50.1820">
    <property type="entry name" value="alpha/beta hydrolase"/>
    <property type="match status" value="1"/>
</dbReference>
<keyword evidence="4" id="KW-1185">Reference proteome</keyword>
<dbReference type="Proteomes" id="UP001158576">
    <property type="component" value="Chromosome PAR"/>
</dbReference>
<evidence type="ECO:0000256" key="1">
    <source>
        <dbReference type="ARBA" id="ARBA00004496"/>
    </source>
</evidence>
<accession>A0ABN7RN93</accession>
<reference evidence="3 4" key="1">
    <citation type="submission" date="2021-04" db="EMBL/GenBank/DDBJ databases">
        <authorList>
            <person name="Bliznina A."/>
        </authorList>
    </citation>
    <scope>NUCLEOTIDE SEQUENCE [LARGE SCALE GENOMIC DNA]</scope>
</reference>
<dbReference type="SUPFAM" id="SSF53474">
    <property type="entry name" value="alpha/beta-Hydrolases"/>
    <property type="match status" value="1"/>
</dbReference>
<organism evidence="3 4">
    <name type="scientific">Oikopleura dioica</name>
    <name type="common">Tunicate</name>
    <dbReference type="NCBI Taxonomy" id="34765"/>
    <lineage>
        <taxon>Eukaryota</taxon>
        <taxon>Metazoa</taxon>
        <taxon>Chordata</taxon>
        <taxon>Tunicata</taxon>
        <taxon>Appendicularia</taxon>
        <taxon>Copelata</taxon>
        <taxon>Oikopleuridae</taxon>
        <taxon>Oikopleura</taxon>
    </lineage>
</organism>
<dbReference type="PANTHER" id="PTHR46197">
    <property type="entry name" value="PROTEIN ABHD14B-LIKE"/>
    <property type="match status" value="1"/>
</dbReference>
<gene>
    <name evidence="3" type="ORF">OKIOD_LOCUS1526</name>
</gene>
<proteinExistence type="predicted"/>
<sequence length="261" mass="30200">MFIRTASATYHEFTAAVPSDAKKYPQKKVYGNYDPVKVETKFIDLQGFNITYRRAVSTDPDFYEQKRHPVPIILLHGPDWASETWEWMGTMQKLVEFGFDPVAVNMPESLPDDEKADVNIAFFDEMMKKLKLDRPVILTASVTHRYAIGWIHKHASDDKIRGWISLAPMSTHAFPKENYVQMLIPNLTIVRASDGAGRRLYDRDILKMPNTKLEVFPSQVEDRERVPMFDNPKLFHILLLNFLHDINEGVYDIPDMLTEVP</sequence>
<dbReference type="PANTHER" id="PTHR46197:SF3">
    <property type="entry name" value="AB HYDROLASE-1 DOMAIN-CONTAINING PROTEIN"/>
    <property type="match status" value="1"/>
</dbReference>
<evidence type="ECO:0000256" key="2">
    <source>
        <dbReference type="ARBA" id="ARBA00022490"/>
    </source>
</evidence>
<protein>
    <submittedName>
        <fullName evidence="3">Oidioi.mRNA.OKI2018_I69.PAR.g9968.t1.cds</fullName>
    </submittedName>
</protein>
<evidence type="ECO:0000313" key="4">
    <source>
        <dbReference type="Proteomes" id="UP001158576"/>
    </source>
</evidence>
<comment type="subcellular location">
    <subcellularLocation>
        <location evidence="1">Cytoplasm</location>
    </subcellularLocation>
</comment>